<dbReference type="Gene3D" id="1.10.150.240">
    <property type="entry name" value="Putative phosphatase, domain 2"/>
    <property type="match status" value="1"/>
</dbReference>
<dbReference type="PANTHER" id="PTHR43316:SF3">
    <property type="entry name" value="HALOACID DEHALOGENASE, TYPE II (AFU_ORTHOLOGUE AFUA_2G07750)-RELATED"/>
    <property type="match status" value="1"/>
</dbReference>
<dbReference type="NCBIfam" id="TIGR01493">
    <property type="entry name" value="HAD-SF-IA-v2"/>
    <property type="match status" value="1"/>
</dbReference>
<evidence type="ECO:0000313" key="4">
    <source>
        <dbReference type="EMBL" id="QEL18894.1"/>
    </source>
</evidence>
<reference evidence="5" key="1">
    <citation type="submission" date="2019-08" db="EMBL/GenBank/DDBJ databases">
        <title>Limnoglobus roseus gen. nov., sp. nov., a novel freshwater planctomycete with a giant genome from the family Gemmataceae.</title>
        <authorList>
            <person name="Kulichevskaya I.S."/>
            <person name="Naumoff D.G."/>
            <person name="Miroshnikov K."/>
            <person name="Ivanova A."/>
            <person name="Philippov D.A."/>
            <person name="Hakobyan A."/>
            <person name="Rijpstra I.C."/>
            <person name="Sinninghe Damste J.S."/>
            <person name="Liesack W."/>
            <person name="Dedysh S.N."/>
        </authorList>
    </citation>
    <scope>NUCLEOTIDE SEQUENCE [LARGE SCALE GENOMIC DNA]</scope>
    <source>
        <strain evidence="5">PX52</strain>
    </source>
</reference>
<dbReference type="InterPro" id="IPR023214">
    <property type="entry name" value="HAD_sf"/>
</dbReference>
<comment type="similarity">
    <text evidence="1">Belongs to the HAD-like hydrolase superfamily. S-2-haloalkanoic acid dehalogenase family.</text>
</comment>
<dbReference type="SUPFAM" id="SSF56784">
    <property type="entry name" value="HAD-like"/>
    <property type="match status" value="1"/>
</dbReference>
<protein>
    <submittedName>
        <fullName evidence="4">(S)-2-haloacid dehalogenase</fullName>
        <ecNumber evidence="4">3.8.1.2</ecNumber>
    </submittedName>
</protein>
<proteinExistence type="inferred from homology"/>
<organism evidence="4 5">
    <name type="scientific">Limnoglobus roseus</name>
    <dbReference type="NCBI Taxonomy" id="2598579"/>
    <lineage>
        <taxon>Bacteria</taxon>
        <taxon>Pseudomonadati</taxon>
        <taxon>Planctomycetota</taxon>
        <taxon>Planctomycetia</taxon>
        <taxon>Gemmatales</taxon>
        <taxon>Gemmataceae</taxon>
        <taxon>Limnoglobus</taxon>
    </lineage>
</organism>
<dbReference type="GO" id="GO:0018784">
    <property type="term" value="F:(S)-2-haloacid dehalogenase activity"/>
    <property type="evidence" value="ECO:0007669"/>
    <property type="project" value="UniProtKB-EC"/>
</dbReference>
<dbReference type="Proteomes" id="UP000324974">
    <property type="component" value="Chromosome"/>
</dbReference>
<feature type="chain" id="PRO_5022835628" evidence="3">
    <location>
        <begin position="21"/>
        <end position="265"/>
    </location>
</feature>
<dbReference type="OrthoDB" id="9797743at2"/>
<dbReference type="InterPro" id="IPR036412">
    <property type="entry name" value="HAD-like_sf"/>
</dbReference>
<dbReference type="RefSeq" id="WP_149113336.1">
    <property type="nucleotide sequence ID" value="NZ_CP042425.1"/>
</dbReference>
<evidence type="ECO:0000313" key="5">
    <source>
        <dbReference type="Proteomes" id="UP000324974"/>
    </source>
</evidence>
<dbReference type="Pfam" id="PF00702">
    <property type="entry name" value="Hydrolase"/>
    <property type="match status" value="1"/>
</dbReference>
<dbReference type="Gene3D" id="3.40.50.1000">
    <property type="entry name" value="HAD superfamily/HAD-like"/>
    <property type="match status" value="1"/>
</dbReference>
<sequence>MVTLNSLRKPLLGGLLLSLAALVGCSQKPEQPGGNQPEGKSPRFKAVAFDYFVIFNANSVVPAVEKAFPGKGAEFTKAWRSKQFEYGYLRSIVNRHSDFFKVTEDALVYTANAMKLDLTAEKRASLLDAYLNLEPWPDTAESLRKLRAAGVKIITIANFSPKMLKANADHAKITDLFDELLSTEVNKTYKPDPKAYVLGMEHLKLKKEEIVFAAFGGWDAYGAKSFGYTTYWVNRFNLPAEEMDVKPDATSNDMEGLVKFVLGSP</sequence>
<evidence type="ECO:0000256" key="2">
    <source>
        <dbReference type="ARBA" id="ARBA00022801"/>
    </source>
</evidence>
<keyword evidence="2 4" id="KW-0378">Hydrolase</keyword>
<dbReference type="EC" id="3.8.1.2" evidence="4"/>
<evidence type="ECO:0000256" key="3">
    <source>
        <dbReference type="SAM" id="SignalP"/>
    </source>
</evidence>
<dbReference type="InterPro" id="IPR023198">
    <property type="entry name" value="PGP-like_dom2"/>
</dbReference>
<gene>
    <name evidence="4" type="ORF">PX52LOC_05938</name>
</gene>
<accession>A0A5C1ANV0</accession>
<dbReference type="InterPro" id="IPR051540">
    <property type="entry name" value="S-2-haloacid_dehalogenase"/>
</dbReference>
<keyword evidence="3" id="KW-0732">Signal</keyword>
<dbReference type="PRINTS" id="PR00413">
    <property type="entry name" value="HADHALOGNASE"/>
</dbReference>
<dbReference type="KEGG" id="lrs:PX52LOC_05938"/>
<dbReference type="EMBL" id="CP042425">
    <property type="protein sequence ID" value="QEL18894.1"/>
    <property type="molecule type" value="Genomic_DNA"/>
</dbReference>
<evidence type="ECO:0000256" key="1">
    <source>
        <dbReference type="ARBA" id="ARBA00008106"/>
    </source>
</evidence>
<dbReference type="NCBIfam" id="TIGR01428">
    <property type="entry name" value="HAD_type_II"/>
    <property type="match status" value="1"/>
</dbReference>
<feature type="signal peptide" evidence="3">
    <location>
        <begin position="1"/>
        <end position="20"/>
    </location>
</feature>
<dbReference type="CDD" id="cd02588">
    <property type="entry name" value="HAD_L2-DEX"/>
    <property type="match status" value="1"/>
</dbReference>
<keyword evidence="5" id="KW-1185">Reference proteome</keyword>
<name>A0A5C1ANV0_9BACT</name>
<dbReference type="InterPro" id="IPR006328">
    <property type="entry name" value="2-HAD"/>
</dbReference>
<dbReference type="AlphaFoldDB" id="A0A5C1ANV0"/>
<dbReference type="PANTHER" id="PTHR43316">
    <property type="entry name" value="HYDROLASE, HALOACID DELAHOGENASE-RELATED"/>
    <property type="match status" value="1"/>
</dbReference>
<dbReference type="InterPro" id="IPR006439">
    <property type="entry name" value="HAD-SF_hydro_IA"/>
</dbReference>